<evidence type="ECO:0008006" key="3">
    <source>
        <dbReference type="Google" id="ProtNLM"/>
    </source>
</evidence>
<keyword evidence="2" id="KW-1185">Reference proteome</keyword>
<protein>
    <recommendedName>
        <fullName evidence="3">Zinc protease</fullName>
    </recommendedName>
</protein>
<proteinExistence type="predicted"/>
<evidence type="ECO:0000313" key="2">
    <source>
        <dbReference type="Proteomes" id="UP000013024"/>
    </source>
</evidence>
<organism evidence="1 2">
    <name type="scientific">Acinetobacter calcoaceticus DSM 30006 = CIP 81.8</name>
    <dbReference type="NCBI Taxonomy" id="981331"/>
    <lineage>
        <taxon>Bacteria</taxon>
        <taxon>Pseudomonadati</taxon>
        <taxon>Pseudomonadota</taxon>
        <taxon>Gammaproteobacteria</taxon>
        <taxon>Moraxellales</taxon>
        <taxon>Moraxellaceae</taxon>
        <taxon>Acinetobacter</taxon>
        <taxon>Acinetobacter calcoaceticus/baumannii complex</taxon>
    </lineage>
</organism>
<accession>A0ABN0K8S1</accession>
<reference evidence="1 2" key="1">
    <citation type="submission" date="2013-02" db="EMBL/GenBank/DDBJ databases">
        <title>The Genome Sequence of Acinetobacter calcoaceticus CIP 81.8.</title>
        <authorList>
            <consortium name="The Broad Institute Genome Sequencing Platform"/>
            <consortium name="The Broad Institute Genome Sequencing Center for Infectious Disease"/>
            <person name="Cerqueira G."/>
            <person name="Feldgarden M."/>
            <person name="Courvalin P."/>
            <person name="Perichon B."/>
            <person name="Grillot-Courvalin C."/>
            <person name="Clermont D."/>
            <person name="Rocha E."/>
            <person name="Yoon E.-J."/>
            <person name="Nemec A."/>
            <person name="Walker B."/>
            <person name="Young S.K."/>
            <person name="Zeng Q."/>
            <person name="Gargeya S."/>
            <person name="Fitzgerald M."/>
            <person name="Haas B."/>
            <person name="Abouelleil A."/>
            <person name="Alvarado L."/>
            <person name="Arachchi H.M."/>
            <person name="Berlin A.M."/>
            <person name="Chapman S.B."/>
            <person name="Dewar J."/>
            <person name="Goldberg J."/>
            <person name="Griggs A."/>
            <person name="Gujja S."/>
            <person name="Hansen M."/>
            <person name="Howarth C."/>
            <person name="Imamovic A."/>
            <person name="Larimer J."/>
            <person name="McCowan C."/>
            <person name="Murphy C."/>
            <person name="Neiman D."/>
            <person name="Pearson M."/>
            <person name="Priest M."/>
            <person name="Roberts A."/>
            <person name="Saif S."/>
            <person name="Shea T."/>
            <person name="Sisk P."/>
            <person name="Sykes S."/>
            <person name="Wortman J."/>
            <person name="Nusbaum C."/>
            <person name="Birren B."/>
        </authorList>
    </citation>
    <scope>NUCLEOTIDE SEQUENCE [LARGE SCALE GENOMIC DNA]</scope>
    <source>
        <strain evidence="1 2">CIP 81.8</strain>
    </source>
</reference>
<gene>
    <name evidence="1" type="ORF">F936_03064</name>
</gene>
<sequence>MNSFNGKAMLTLTALKRSTQQQFILLTLFIFRHLKNYPIRYLTAQEKVLAQLVFGDMLNCEQPKIIATRYLPWQSCGIFMAPNGNIYVNRSDYSENYALESKFMQGIFIHELTHVMQYQKGVHVLLKGALLQSAYYLSFKNYNPYKYTYSPHKAFSSYNIEQQGEIARDICSGKIPNIICSPQLHL</sequence>
<dbReference type="RefSeq" id="WP_005048626.1">
    <property type="nucleotide sequence ID" value="NZ_KB849780.1"/>
</dbReference>
<dbReference type="EMBL" id="APQI01000004">
    <property type="protein sequence ID" value="ENV99976.1"/>
    <property type="molecule type" value="Genomic_DNA"/>
</dbReference>
<name>A0ABN0K8S1_ACICA</name>
<dbReference type="GeneID" id="92918576"/>
<evidence type="ECO:0000313" key="1">
    <source>
        <dbReference type="EMBL" id="ENV99976.1"/>
    </source>
</evidence>
<comment type="caution">
    <text evidence="1">The sequence shown here is derived from an EMBL/GenBank/DDBJ whole genome shotgun (WGS) entry which is preliminary data.</text>
</comment>
<dbReference type="Proteomes" id="UP000013024">
    <property type="component" value="Unassembled WGS sequence"/>
</dbReference>